<dbReference type="EMBL" id="JACIEI010000003">
    <property type="protein sequence ID" value="MBB3993765.1"/>
    <property type="molecule type" value="Genomic_DNA"/>
</dbReference>
<reference evidence="1 2" key="1">
    <citation type="submission" date="2020-08" db="EMBL/GenBank/DDBJ databases">
        <title>Genomic Encyclopedia of Type Strains, Phase IV (KMG-IV): sequencing the most valuable type-strain genomes for metagenomic binning, comparative biology and taxonomic classification.</title>
        <authorList>
            <person name="Goeker M."/>
        </authorList>
    </citation>
    <scope>NUCLEOTIDE SEQUENCE [LARGE SCALE GENOMIC DNA]</scope>
    <source>
        <strain evidence="1 2">DSM 102234</strain>
    </source>
</reference>
<dbReference type="RefSeq" id="WP_184564146.1">
    <property type="nucleotide sequence ID" value="NZ_JACIEI010000003.1"/>
</dbReference>
<evidence type="ECO:0000313" key="2">
    <source>
        <dbReference type="Proteomes" id="UP000530268"/>
    </source>
</evidence>
<proteinExistence type="predicted"/>
<comment type="caution">
    <text evidence="1">The sequence shown here is derived from an EMBL/GenBank/DDBJ whole genome shotgun (WGS) entry which is preliminary data.</text>
</comment>
<sequence>MPPTPPQKRITLKSVVSCRNEQIKLYREARNGKLKIEDASRLVHILMLVAKSFEATDLQERIEALESMTQ</sequence>
<dbReference type="Proteomes" id="UP000530268">
    <property type="component" value="Unassembled WGS sequence"/>
</dbReference>
<gene>
    <name evidence="1" type="ORF">GGR95_001396</name>
</gene>
<name>A0A7W6E836_9RHOB</name>
<organism evidence="1 2">
    <name type="scientific">Sulfitobacter undariae</name>
    <dbReference type="NCBI Taxonomy" id="1563671"/>
    <lineage>
        <taxon>Bacteria</taxon>
        <taxon>Pseudomonadati</taxon>
        <taxon>Pseudomonadota</taxon>
        <taxon>Alphaproteobacteria</taxon>
        <taxon>Rhodobacterales</taxon>
        <taxon>Roseobacteraceae</taxon>
        <taxon>Sulfitobacter</taxon>
    </lineage>
</organism>
<dbReference type="AlphaFoldDB" id="A0A7W6E836"/>
<protein>
    <submittedName>
        <fullName evidence="1">Uncharacterized protein</fullName>
    </submittedName>
</protein>
<keyword evidence="2" id="KW-1185">Reference proteome</keyword>
<evidence type="ECO:0000313" key="1">
    <source>
        <dbReference type="EMBL" id="MBB3993765.1"/>
    </source>
</evidence>
<accession>A0A7W6E836</accession>